<dbReference type="AlphaFoldDB" id="A0A5B7IJZ2"/>
<accession>A0A5B7IJZ2</accession>
<sequence length="210" mass="24503">MSTANHSHIVHYTSPHHTTHYTSYTKHKNTPQNTTKHHKTSQHNTTQHKIPQNTTKHHKTLLNTSKHHTTYHTTPQHTPHLTTSPQYSGVHDAPSSTTPFVIIHHHPPYWPPPLHHNYLSPSPSTSSPSQDRKKCRGRCWEEGTGYKDESRVVGWWEHEHYFTKLWHRGNVAMLVFIFHQQQELTSNCVADVCVFFFFLRFSLFSVFCST</sequence>
<evidence type="ECO:0000256" key="1">
    <source>
        <dbReference type="SAM" id="MobiDB-lite"/>
    </source>
</evidence>
<reference evidence="2 3" key="1">
    <citation type="submission" date="2019-05" db="EMBL/GenBank/DDBJ databases">
        <title>Another draft genome of Portunus trituberculatus and its Hox gene families provides insights of decapod evolution.</title>
        <authorList>
            <person name="Jeong J.-H."/>
            <person name="Song I."/>
            <person name="Kim S."/>
            <person name="Choi T."/>
            <person name="Kim D."/>
            <person name="Ryu S."/>
            <person name="Kim W."/>
        </authorList>
    </citation>
    <scope>NUCLEOTIDE SEQUENCE [LARGE SCALE GENOMIC DNA]</scope>
    <source>
        <tissue evidence="2">Muscle</tissue>
    </source>
</reference>
<feature type="compositionally biased region" description="Low complexity" evidence="1">
    <location>
        <begin position="11"/>
        <end position="24"/>
    </location>
</feature>
<organism evidence="2 3">
    <name type="scientific">Portunus trituberculatus</name>
    <name type="common">Swimming crab</name>
    <name type="synonym">Neptunus trituberculatus</name>
    <dbReference type="NCBI Taxonomy" id="210409"/>
    <lineage>
        <taxon>Eukaryota</taxon>
        <taxon>Metazoa</taxon>
        <taxon>Ecdysozoa</taxon>
        <taxon>Arthropoda</taxon>
        <taxon>Crustacea</taxon>
        <taxon>Multicrustacea</taxon>
        <taxon>Malacostraca</taxon>
        <taxon>Eumalacostraca</taxon>
        <taxon>Eucarida</taxon>
        <taxon>Decapoda</taxon>
        <taxon>Pleocyemata</taxon>
        <taxon>Brachyura</taxon>
        <taxon>Eubrachyura</taxon>
        <taxon>Portunoidea</taxon>
        <taxon>Portunidae</taxon>
        <taxon>Portuninae</taxon>
        <taxon>Portunus</taxon>
    </lineage>
</organism>
<feature type="compositionally biased region" description="Low complexity" evidence="1">
    <location>
        <begin position="71"/>
        <end position="85"/>
    </location>
</feature>
<feature type="compositionally biased region" description="Basic residues" evidence="1">
    <location>
        <begin position="25"/>
        <end position="41"/>
    </location>
</feature>
<evidence type="ECO:0000313" key="2">
    <source>
        <dbReference type="EMBL" id="MPC81887.1"/>
    </source>
</evidence>
<keyword evidence="3" id="KW-1185">Reference proteome</keyword>
<feature type="region of interest" description="Disordered" evidence="1">
    <location>
        <begin position="69"/>
        <end position="92"/>
    </location>
</feature>
<dbReference type="EMBL" id="VSRR010058302">
    <property type="protein sequence ID" value="MPC81887.1"/>
    <property type="molecule type" value="Genomic_DNA"/>
</dbReference>
<proteinExistence type="predicted"/>
<feature type="region of interest" description="Disordered" evidence="1">
    <location>
        <begin position="1"/>
        <end position="56"/>
    </location>
</feature>
<name>A0A5B7IJZ2_PORTR</name>
<comment type="caution">
    <text evidence="2">The sequence shown here is derived from an EMBL/GenBank/DDBJ whole genome shotgun (WGS) entry which is preliminary data.</text>
</comment>
<feature type="compositionally biased region" description="Polar residues" evidence="1">
    <location>
        <begin position="42"/>
        <end position="54"/>
    </location>
</feature>
<dbReference type="Proteomes" id="UP000324222">
    <property type="component" value="Unassembled WGS sequence"/>
</dbReference>
<gene>
    <name evidence="2" type="ORF">E2C01_076525</name>
</gene>
<protein>
    <submittedName>
        <fullName evidence="2">Uncharacterized protein</fullName>
    </submittedName>
</protein>
<evidence type="ECO:0000313" key="3">
    <source>
        <dbReference type="Proteomes" id="UP000324222"/>
    </source>
</evidence>